<evidence type="ECO:0008006" key="3">
    <source>
        <dbReference type="Google" id="ProtNLM"/>
    </source>
</evidence>
<dbReference type="GO" id="GO:0003676">
    <property type="term" value="F:nucleic acid binding"/>
    <property type="evidence" value="ECO:0007669"/>
    <property type="project" value="InterPro"/>
</dbReference>
<proteinExistence type="predicted"/>
<dbReference type="InterPro" id="IPR036397">
    <property type="entry name" value="RNaseH_sf"/>
</dbReference>
<sequence length="345" mass="39909">MFFIFAQCDGNANAAAARYRELHPGEHAPGVKVFRGLASRFHLSGSFLPVLTHTSRSCRIPTARLDAVLEEFCRNGTQSVREVGRRLGVSRTTLHRLLKEEGMHPYKYKRAHTMLSRDNIPRMEYSRWLLGEIARNPSFCRFVLWTDEACFTRKGCFNVQNSHVWDDENPFAVRSHAAQERWSINLWAGICDDFVVGPYILPNRLNGATYNNFLENVLPNFLEEIPLEIRRNMYFQHDGAPAHYAANVWAFLDEAFRDRWIGRGSAVPWPPRSPDFNPLDFFFWGYLKVRSVSLLFCNNFKNGCTKTWCNRGRSWWRVFTALSPQSPAICYEGCSQKYGSARKFV</sequence>
<dbReference type="STRING" id="597456.A0A0L7QJP3"/>
<gene>
    <name evidence="1" type="ORF">WH47_02069</name>
</gene>
<dbReference type="EMBL" id="KQ415061">
    <property type="protein sequence ID" value="KOC58833.1"/>
    <property type="molecule type" value="Genomic_DNA"/>
</dbReference>
<name>A0A0L7QJP3_9HYME</name>
<dbReference type="Gene3D" id="3.30.420.10">
    <property type="entry name" value="Ribonuclease H-like superfamily/Ribonuclease H"/>
    <property type="match status" value="1"/>
</dbReference>
<organism evidence="1 2">
    <name type="scientific">Habropoda laboriosa</name>
    <dbReference type="NCBI Taxonomy" id="597456"/>
    <lineage>
        <taxon>Eukaryota</taxon>
        <taxon>Metazoa</taxon>
        <taxon>Ecdysozoa</taxon>
        <taxon>Arthropoda</taxon>
        <taxon>Hexapoda</taxon>
        <taxon>Insecta</taxon>
        <taxon>Pterygota</taxon>
        <taxon>Neoptera</taxon>
        <taxon>Endopterygota</taxon>
        <taxon>Hymenoptera</taxon>
        <taxon>Apocrita</taxon>
        <taxon>Aculeata</taxon>
        <taxon>Apoidea</taxon>
        <taxon>Anthophila</taxon>
        <taxon>Apidae</taxon>
        <taxon>Habropoda</taxon>
    </lineage>
</organism>
<dbReference type="Proteomes" id="UP000053825">
    <property type="component" value="Unassembled WGS sequence"/>
</dbReference>
<dbReference type="PANTHER" id="PTHR47326:SF1">
    <property type="entry name" value="HTH PSQ-TYPE DOMAIN-CONTAINING PROTEIN"/>
    <property type="match status" value="1"/>
</dbReference>
<accession>A0A0L7QJP3</accession>
<protein>
    <recommendedName>
        <fullName evidence="3">DUF4817 domain-containing protein</fullName>
    </recommendedName>
</protein>
<evidence type="ECO:0000313" key="2">
    <source>
        <dbReference type="Proteomes" id="UP000053825"/>
    </source>
</evidence>
<reference evidence="1 2" key="1">
    <citation type="submission" date="2015-07" db="EMBL/GenBank/DDBJ databases">
        <title>The genome of Habropoda laboriosa.</title>
        <authorList>
            <person name="Pan H."/>
            <person name="Kapheim K."/>
        </authorList>
    </citation>
    <scope>NUCLEOTIDE SEQUENCE [LARGE SCALE GENOMIC DNA]</scope>
    <source>
        <strain evidence="1">0110345459</strain>
    </source>
</reference>
<dbReference type="PANTHER" id="PTHR47326">
    <property type="entry name" value="TRANSPOSABLE ELEMENT TC3 TRANSPOSASE-LIKE PROTEIN"/>
    <property type="match status" value="1"/>
</dbReference>
<dbReference type="AlphaFoldDB" id="A0A0L7QJP3"/>
<keyword evidence="2" id="KW-1185">Reference proteome</keyword>
<evidence type="ECO:0000313" key="1">
    <source>
        <dbReference type="EMBL" id="KOC58833.1"/>
    </source>
</evidence>